<dbReference type="InterPro" id="IPR038883">
    <property type="entry name" value="AN11006-like"/>
</dbReference>
<organism evidence="1 2">
    <name type="scientific">Clonostachys byssicola</name>
    <dbReference type="NCBI Taxonomy" id="160290"/>
    <lineage>
        <taxon>Eukaryota</taxon>
        <taxon>Fungi</taxon>
        <taxon>Dikarya</taxon>
        <taxon>Ascomycota</taxon>
        <taxon>Pezizomycotina</taxon>
        <taxon>Sordariomycetes</taxon>
        <taxon>Hypocreomycetidae</taxon>
        <taxon>Hypocreales</taxon>
        <taxon>Bionectriaceae</taxon>
        <taxon>Clonostachys</taxon>
    </lineage>
</organism>
<proteinExistence type="predicted"/>
<gene>
    <name evidence="1" type="ORF">CBYS24578_00001115</name>
</gene>
<accession>A0A9N9U0D1</accession>
<protein>
    <submittedName>
        <fullName evidence="1">Uncharacterized protein</fullName>
    </submittedName>
</protein>
<name>A0A9N9U0D1_9HYPO</name>
<dbReference type="OrthoDB" id="5126984at2759"/>
<reference evidence="1" key="1">
    <citation type="submission" date="2021-10" db="EMBL/GenBank/DDBJ databases">
        <authorList>
            <person name="Piombo E."/>
        </authorList>
    </citation>
    <scope>NUCLEOTIDE SEQUENCE</scope>
</reference>
<sequence>MRQQSTPPLLRLPPKIRKRIYFFDLPREIRLEILRYTITGPSNDSIPDARTIRVLNGKFDNRYPLTDFHPLELFLISRQMYLDASEIFYSEFQFHFQGHFSKTLSVLDKMPVQLLKRLRRITFDLDAQKILLWEQPPVHARSQWRELISFLGKYCNPSNMLISITARDCGASAMRLSEEDRKDIRRHDYNAYVDIVRTVKELLPDLRDFHLSFSIFWKLETVLEKFVMGPDYDSSHGNRYPKPRNTKWENSIAPKYLTEIPAWHTDVQEL</sequence>
<evidence type="ECO:0000313" key="1">
    <source>
        <dbReference type="EMBL" id="CAG9972559.1"/>
    </source>
</evidence>
<dbReference type="AlphaFoldDB" id="A0A9N9U0D1"/>
<comment type="caution">
    <text evidence="1">The sequence shown here is derived from an EMBL/GenBank/DDBJ whole genome shotgun (WGS) entry which is preliminary data.</text>
</comment>
<evidence type="ECO:0000313" key="2">
    <source>
        <dbReference type="Proteomes" id="UP000754883"/>
    </source>
</evidence>
<dbReference type="PANTHER" id="PTHR42085:SF1">
    <property type="entry name" value="F-BOX DOMAIN-CONTAINING PROTEIN"/>
    <property type="match status" value="1"/>
</dbReference>
<keyword evidence="2" id="KW-1185">Reference proteome</keyword>
<dbReference type="PANTHER" id="PTHR42085">
    <property type="entry name" value="F-BOX DOMAIN-CONTAINING PROTEIN"/>
    <property type="match status" value="1"/>
</dbReference>
<dbReference type="EMBL" id="CABFNO020001240">
    <property type="protein sequence ID" value="CAG9972559.1"/>
    <property type="molecule type" value="Genomic_DNA"/>
</dbReference>
<dbReference type="Proteomes" id="UP000754883">
    <property type="component" value="Unassembled WGS sequence"/>
</dbReference>